<reference evidence="4" key="1">
    <citation type="journal article" date="2014" name="Front. Microbiol.">
        <title>High frequency of phylogenetically diverse reductive dehalogenase-homologous genes in deep subseafloor sedimentary metagenomes.</title>
        <authorList>
            <person name="Kawai M."/>
            <person name="Futagami T."/>
            <person name="Toyoda A."/>
            <person name="Takaki Y."/>
            <person name="Nishi S."/>
            <person name="Hori S."/>
            <person name="Arai W."/>
            <person name="Tsubouchi T."/>
            <person name="Morono Y."/>
            <person name="Uchiyama I."/>
            <person name="Ito T."/>
            <person name="Fujiyama A."/>
            <person name="Inagaki F."/>
            <person name="Takami H."/>
        </authorList>
    </citation>
    <scope>NUCLEOTIDE SEQUENCE</scope>
    <source>
        <strain evidence="4">Expedition CK06-06</strain>
    </source>
</reference>
<dbReference type="Pfam" id="PF00534">
    <property type="entry name" value="Glycos_transf_1"/>
    <property type="match status" value="1"/>
</dbReference>
<dbReference type="SUPFAM" id="SSF53756">
    <property type="entry name" value="UDP-Glycosyltransferase/glycogen phosphorylase"/>
    <property type="match status" value="1"/>
</dbReference>
<gene>
    <name evidence="4" type="ORF">S03H2_43741</name>
</gene>
<dbReference type="GO" id="GO:0009103">
    <property type="term" value="P:lipopolysaccharide biosynthetic process"/>
    <property type="evidence" value="ECO:0007669"/>
    <property type="project" value="TreeGrafter"/>
</dbReference>
<keyword evidence="1" id="KW-0808">Transferase</keyword>
<comment type="caution">
    <text evidence="4">The sequence shown here is derived from an EMBL/GenBank/DDBJ whole genome shotgun (WGS) entry which is preliminary data.</text>
</comment>
<evidence type="ECO:0000259" key="2">
    <source>
        <dbReference type="Pfam" id="PF00534"/>
    </source>
</evidence>
<evidence type="ECO:0008006" key="5">
    <source>
        <dbReference type="Google" id="ProtNLM"/>
    </source>
</evidence>
<evidence type="ECO:0000256" key="1">
    <source>
        <dbReference type="ARBA" id="ARBA00022679"/>
    </source>
</evidence>
<dbReference type="PANTHER" id="PTHR46401">
    <property type="entry name" value="GLYCOSYLTRANSFERASE WBBK-RELATED"/>
    <property type="match status" value="1"/>
</dbReference>
<dbReference type="EMBL" id="BARU01027317">
    <property type="protein sequence ID" value="GAH72875.1"/>
    <property type="molecule type" value="Genomic_DNA"/>
</dbReference>
<organism evidence="4">
    <name type="scientific">marine sediment metagenome</name>
    <dbReference type="NCBI Taxonomy" id="412755"/>
    <lineage>
        <taxon>unclassified sequences</taxon>
        <taxon>metagenomes</taxon>
        <taxon>ecological metagenomes</taxon>
    </lineage>
</organism>
<dbReference type="FunFam" id="3.40.50.2000:FF:000119">
    <property type="entry name" value="Glycosyl transferase group 1"/>
    <property type="match status" value="1"/>
</dbReference>
<dbReference type="GO" id="GO:0016757">
    <property type="term" value="F:glycosyltransferase activity"/>
    <property type="evidence" value="ECO:0007669"/>
    <property type="project" value="InterPro"/>
</dbReference>
<dbReference type="PANTHER" id="PTHR46401:SF2">
    <property type="entry name" value="GLYCOSYLTRANSFERASE WBBK-RELATED"/>
    <property type="match status" value="1"/>
</dbReference>
<name>X1IUC8_9ZZZZ</name>
<dbReference type="CDD" id="cd03809">
    <property type="entry name" value="GT4_MtfB-like"/>
    <property type="match status" value="1"/>
</dbReference>
<dbReference type="InterPro" id="IPR001296">
    <property type="entry name" value="Glyco_trans_1"/>
</dbReference>
<evidence type="ECO:0000259" key="3">
    <source>
        <dbReference type="Pfam" id="PF13439"/>
    </source>
</evidence>
<sequence>RANQIIAVSESTKSDLLNYLKIPESKISVIYNGVNHNVFKPYRVRPYHVRLHYRQYILYVGSERRRKNLGRLFESFAALRQEFPELKLVKVGGPGRSERFRRDTLKTLSRLGITEDVIFVDHISEKDLAYYYSSATLLAYPSLYEGFGLPPLEAMACGCPVVTSNTSSLPEVVGEAGIMVNPYDTRSLVQAMRQVLTDSELRDSMVRKGLEQSKKFSWESTAKLTLQVYNKVAGGETKG</sequence>
<dbReference type="InterPro" id="IPR028098">
    <property type="entry name" value="Glyco_trans_4-like_N"/>
</dbReference>
<protein>
    <recommendedName>
        <fullName evidence="5">Glycosyl transferase family 1 domain-containing protein</fullName>
    </recommendedName>
</protein>
<feature type="domain" description="Glycosyltransferase subfamily 4-like N-terminal" evidence="3">
    <location>
        <begin position="1"/>
        <end position="36"/>
    </location>
</feature>
<dbReference type="Gene3D" id="3.40.50.2000">
    <property type="entry name" value="Glycogen Phosphorylase B"/>
    <property type="match status" value="2"/>
</dbReference>
<dbReference type="Pfam" id="PF13439">
    <property type="entry name" value="Glyco_transf_4"/>
    <property type="match status" value="1"/>
</dbReference>
<proteinExistence type="predicted"/>
<evidence type="ECO:0000313" key="4">
    <source>
        <dbReference type="EMBL" id="GAH72875.1"/>
    </source>
</evidence>
<feature type="non-terminal residue" evidence="4">
    <location>
        <position position="1"/>
    </location>
</feature>
<accession>X1IUC8</accession>
<dbReference type="AlphaFoldDB" id="X1IUC8"/>
<feature type="domain" description="Glycosyl transferase family 1" evidence="2">
    <location>
        <begin position="55"/>
        <end position="209"/>
    </location>
</feature>